<keyword evidence="3" id="KW-0336">GPI-anchor</keyword>
<dbReference type="SUPFAM" id="SSF88713">
    <property type="entry name" value="Glycoside hydrolase/deacetylase"/>
    <property type="match status" value="1"/>
</dbReference>
<dbReference type="GO" id="GO:0006032">
    <property type="term" value="P:chitin catabolic process"/>
    <property type="evidence" value="ECO:0007669"/>
    <property type="project" value="UniProtKB-KW"/>
</dbReference>
<evidence type="ECO:0000256" key="10">
    <source>
        <dbReference type="ARBA" id="ARBA00048494"/>
    </source>
</evidence>
<dbReference type="InterPro" id="IPR002509">
    <property type="entry name" value="NODB_dom"/>
</dbReference>
<dbReference type="Pfam" id="PF01522">
    <property type="entry name" value="Polysacc_deac_1"/>
    <property type="match status" value="1"/>
</dbReference>
<keyword evidence="8" id="KW-0624">Polysaccharide degradation</keyword>
<dbReference type="GO" id="GO:0004099">
    <property type="term" value="F:chitin deacetylase activity"/>
    <property type="evidence" value="ECO:0007669"/>
    <property type="project" value="UniProtKB-EC"/>
</dbReference>
<evidence type="ECO:0000256" key="2">
    <source>
        <dbReference type="ARBA" id="ARBA00004609"/>
    </source>
</evidence>
<evidence type="ECO:0000256" key="4">
    <source>
        <dbReference type="ARBA" id="ARBA00023024"/>
    </source>
</evidence>
<keyword evidence="12" id="KW-0378">Hydrolase</keyword>
<keyword evidence="7" id="KW-0449">Lipoprotein</keyword>
<evidence type="ECO:0000256" key="1">
    <source>
        <dbReference type="ARBA" id="ARBA00001941"/>
    </source>
</evidence>
<evidence type="ECO:0000259" key="11">
    <source>
        <dbReference type="PROSITE" id="PS51677"/>
    </source>
</evidence>
<evidence type="ECO:0000256" key="9">
    <source>
        <dbReference type="ARBA" id="ARBA00024056"/>
    </source>
</evidence>
<dbReference type="EC" id="3.5.1.41" evidence="9"/>
<reference evidence="12 13" key="1">
    <citation type="journal article" date="2018" name="Mol. Biol. Evol.">
        <title>Broad Genomic Sampling Reveals a Smut Pathogenic Ancestry of the Fungal Clade Ustilaginomycotina.</title>
        <authorList>
            <person name="Kijpornyongpan T."/>
            <person name="Mondo S.J."/>
            <person name="Barry K."/>
            <person name="Sandor L."/>
            <person name="Lee J."/>
            <person name="Lipzen A."/>
            <person name="Pangilinan J."/>
            <person name="LaButti K."/>
            <person name="Hainaut M."/>
            <person name="Henrissat B."/>
            <person name="Grigoriev I.V."/>
            <person name="Spatafora J.W."/>
            <person name="Aime M.C."/>
        </authorList>
    </citation>
    <scope>NUCLEOTIDE SEQUENCE [LARGE SCALE GENOMIC DNA]</scope>
    <source>
        <strain evidence="12 13">MCA 4186</strain>
    </source>
</reference>
<evidence type="ECO:0000256" key="8">
    <source>
        <dbReference type="ARBA" id="ARBA00023326"/>
    </source>
</evidence>
<dbReference type="PANTHER" id="PTHR10587">
    <property type="entry name" value="GLYCOSYL TRANSFERASE-RELATED"/>
    <property type="match status" value="1"/>
</dbReference>
<evidence type="ECO:0000256" key="7">
    <source>
        <dbReference type="ARBA" id="ARBA00023288"/>
    </source>
</evidence>
<dbReference type="OrthoDB" id="407355at2759"/>
<gene>
    <name evidence="12" type="ORF">FA09DRAFT_286443</name>
</gene>
<dbReference type="GeneID" id="37267449"/>
<dbReference type="PROSITE" id="PS51677">
    <property type="entry name" value="NODB"/>
    <property type="match status" value="1"/>
</dbReference>
<feature type="domain" description="NodB homology" evidence="11">
    <location>
        <begin position="75"/>
        <end position="271"/>
    </location>
</feature>
<feature type="non-terminal residue" evidence="12">
    <location>
        <position position="276"/>
    </location>
</feature>
<name>A0A316Z0B8_9BASI</name>
<comment type="subcellular location">
    <subcellularLocation>
        <location evidence="2">Cell membrane</location>
        <topology evidence="2">Lipid-anchor</topology>
        <topology evidence="2">GPI-anchor</topology>
    </subcellularLocation>
</comment>
<keyword evidence="6" id="KW-0170">Cobalt</keyword>
<keyword evidence="13" id="KW-1185">Reference proteome</keyword>
<evidence type="ECO:0000256" key="5">
    <source>
        <dbReference type="ARBA" id="ARBA00023277"/>
    </source>
</evidence>
<dbReference type="PANTHER" id="PTHR10587:SF135">
    <property type="entry name" value="CHITIN DEACETYLASE 3"/>
    <property type="match status" value="1"/>
</dbReference>
<protein>
    <recommendedName>
        <fullName evidence="9">chitin deacetylase</fullName>
        <ecNumber evidence="9">3.5.1.41</ecNumber>
    </recommendedName>
</protein>
<dbReference type="Gene3D" id="3.20.20.370">
    <property type="entry name" value="Glycoside hydrolase/deacetylase"/>
    <property type="match status" value="1"/>
</dbReference>
<comment type="cofactor">
    <cofactor evidence="1">
        <name>Co(2+)</name>
        <dbReference type="ChEBI" id="CHEBI:48828"/>
    </cofactor>
</comment>
<keyword evidence="3" id="KW-0472">Membrane</keyword>
<keyword evidence="4" id="KW-0146">Chitin degradation</keyword>
<keyword evidence="3" id="KW-0325">Glycoprotein</keyword>
<evidence type="ECO:0000256" key="6">
    <source>
        <dbReference type="ARBA" id="ARBA00023285"/>
    </source>
</evidence>
<dbReference type="Proteomes" id="UP000245946">
    <property type="component" value="Unassembled WGS sequence"/>
</dbReference>
<dbReference type="InterPro" id="IPR011330">
    <property type="entry name" value="Glyco_hydro/deAcase_b/a-brl"/>
</dbReference>
<accession>A0A316Z0B8</accession>
<evidence type="ECO:0000256" key="3">
    <source>
        <dbReference type="ARBA" id="ARBA00022622"/>
    </source>
</evidence>
<evidence type="ECO:0000313" key="12">
    <source>
        <dbReference type="EMBL" id="PWN95177.1"/>
    </source>
</evidence>
<sequence>RQYPAINQTPPSSMTPASWTAAYEAAKARGAIPGYPVAAPGGTGQYPQGTNVGQVCSWTATKCFGHDDIYEAPANEWAVSFDDGPTQQSEGLYRFLASQNQTSTSFMIGSQVLDFPNALQVAKQSNIQMALHTWSHTPLCGLTDEQIVAELGWNMQIVMDETGLLPALYRPPQGDVDDRVRAIAREVFGLRAVMWAYDSNDWCLNGQGGSACPGQVPGQDKQSVVDYIYQTIYKKDRSQGVIILEHELTTDSVGIFESYYPTLKTAGWQPHCIAEL</sequence>
<feature type="non-terminal residue" evidence="12">
    <location>
        <position position="1"/>
    </location>
</feature>
<organism evidence="12 13">
    <name type="scientific">Tilletiopsis washingtonensis</name>
    <dbReference type="NCBI Taxonomy" id="58919"/>
    <lineage>
        <taxon>Eukaryota</taxon>
        <taxon>Fungi</taxon>
        <taxon>Dikarya</taxon>
        <taxon>Basidiomycota</taxon>
        <taxon>Ustilaginomycotina</taxon>
        <taxon>Exobasidiomycetes</taxon>
        <taxon>Entylomatales</taxon>
        <taxon>Entylomatales incertae sedis</taxon>
        <taxon>Tilletiopsis</taxon>
    </lineage>
</organism>
<dbReference type="GO" id="GO:0005886">
    <property type="term" value="C:plasma membrane"/>
    <property type="evidence" value="ECO:0007669"/>
    <property type="project" value="UniProtKB-SubCell"/>
</dbReference>
<comment type="catalytic activity">
    <reaction evidence="10">
        <text>[(1-&gt;4)-N-acetyl-beta-D-glucosaminyl](n) + n H2O = chitosan + n acetate</text>
        <dbReference type="Rhea" id="RHEA:10464"/>
        <dbReference type="Rhea" id="RHEA-COMP:9593"/>
        <dbReference type="Rhea" id="RHEA-COMP:9597"/>
        <dbReference type="ChEBI" id="CHEBI:15377"/>
        <dbReference type="ChEBI" id="CHEBI:17029"/>
        <dbReference type="ChEBI" id="CHEBI:30089"/>
        <dbReference type="ChEBI" id="CHEBI:57704"/>
        <dbReference type="EC" id="3.5.1.41"/>
    </reaction>
    <physiologicalReaction direction="left-to-right" evidence="10">
        <dbReference type="Rhea" id="RHEA:10465"/>
    </physiologicalReaction>
</comment>
<dbReference type="EMBL" id="KZ819306">
    <property type="protein sequence ID" value="PWN95177.1"/>
    <property type="molecule type" value="Genomic_DNA"/>
</dbReference>
<proteinExistence type="predicted"/>
<keyword evidence="5" id="KW-0119">Carbohydrate metabolism</keyword>
<evidence type="ECO:0000313" key="13">
    <source>
        <dbReference type="Proteomes" id="UP000245946"/>
    </source>
</evidence>
<dbReference type="AlphaFoldDB" id="A0A316Z0B8"/>
<dbReference type="GO" id="GO:0009272">
    <property type="term" value="P:fungal-type cell wall biogenesis"/>
    <property type="evidence" value="ECO:0007669"/>
    <property type="project" value="UniProtKB-ARBA"/>
</dbReference>
<dbReference type="GO" id="GO:0098552">
    <property type="term" value="C:side of membrane"/>
    <property type="evidence" value="ECO:0007669"/>
    <property type="project" value="UniProtKB-KW"/>
</dbReference>
<dbReference type="RefSeq" id="XP_025595456.1">
    <property type="nucleotide sequence ID" value="XM_025739903.1"/>
</dbReference>
<dbReference type="InterPro" id="IPR050248">
    <property type="entry name" value="Polysacc_deacetylase_ArnD"/>
</dbReference>
<dbReference type="GO" id="GO:0000272">
    <property type="term" value="P:polysaccharide catabolic process"/>
    <property type="evidence" value="ECO:0007669"/>
    <property type="project" value="UniProtKB-KW"/>
</dbReference>
<dbReference type="STRING" id="58919.A0A316Z0B8"/>